<evidence type="ECO:0000256" key="6">
    <source>
        <dbReference type="ARBA" id="ARBA00022777"/>
    </source>
</evidence>
<dbReference type="PANTHER" id="PTHR24421:SF10">
    <property type="entry name" value="NITRATE_NITRITE SENSOR PROTEIN NARQ"/>
    <property type="match status" value="1"/>
</dbReference>
<evidence type="ECO:0000256" key="5">
    <source>
        <dbReference type="ARBA" id="ARBA00022741"/>
    </source>
</evidence>
<feature type="transmembrane region" description="Helical" evidence="9">
    <location>
        <begin position="44"/>
        <end position="61"/>
    </location>
</feature>
<keyword evidence="4" id="KW-0808">Transferase</keyword>
<evidence type="ECO:0000256" key="7">
    <source>
        <dbReference type="ARBA" id="ARBA00022840"/>
    </source>
</evidence>
<dbReference type="Gene3D" id="3.30.565.10">
    <property type="entry name" value="Histidine kinase-like ATPase, C-terminal domain"/>
    <property type="match status" value="1"/>
</dbReference>
<evidence type="ECO:0000256" key="2">
    <source>
        <dbReference type="ARBA" id="ARBA00012438"/>
    </source>
</evidence>
<name>A0AAU2GTE7_9ACTN</name>
<keyword evidence="5" id="KW-0547">Nucleotide-binding</keyword>
<keyword evidence="9" id="KW-0472">Membrane</keyword>
<organism evidence="11">
    <name type="scientific">Streptomyces sp. NBC_00060</name>
    <dbReference type="NCBI Taxonomy" id="2975636"/>
    <lineage>
        <taxon>Bacteria</taxon>
        <taxon>Bacillati</taxon>
        <taxon>Actinomycetota</taxon>
        <taxon>Actinomycetes</taxon>
        <taxon>Kitasatosporales</taxon>
        <taxon>Streptomycetaceae</taxon>
        <taxon>Streptomyces</taxon>
    </lineage>
</organism>
<feature type="domain" description="Signal transduction histidine kinase subgroup 3 dimerisation and phosphoacceptor" evidence="10">
    <location>
        <begin position="179"/>
        <end position="251"/>
    </location>
</feature>
<dbReference type="InterPro" id="IPR050482">
    <property type="entry name" value="Sensor_HK_TwoCompSys"/>
</dbReference>
<dbReference type="CDD" id="cd16917">
    <property type="entry name" value="HATPase_UhpB-NarQ-NarX-like"/>
    <property type="match status" value="1"/>
</dbReference>
<dbReference type="SUPFAM" id="SSF55874">
    <property type="entry name" value="ATPase domain of HSP90 chaperone/DNA topoisomerase II/histidine kinase"/>
    <property type="match status" value="1"/>
</dbReference>
<dbReference type="GO" id="GO:0046983">
    <property type="term" value="F:protein dimerization activity"/>
    <property type="evidence" value="ECO:0007669"/>
    <property type="project" value="InterPro"/>
</dbReference>
<protein>
    <recommendedName>
        <fullName evidence="2">histidine kinase</fullName>
        <ecNumber evidence="2">2.7.13.3</ecNumber>
    </recommendedName>
</protein>
<dbReference type="PANTHER" id="PTHR24421">
    <property type="entry name" value="NITRATE/NITRITE SENSOR PROTEIN NARX-RELATED"/>
    <property type="match status" value="1"/>
</dbReference>
<dbReference type="GO" id="GO:0016020">
    <property type="term" value="C:membrane"/>
    <property type="evidence" value="ECO:0007669"/>
    <property type="project" value="InterPro"/>
</dbReference>
<dbReference type="InterPro" id="IPR036890">
    <property type="entry name" value="HATPase_C_sf"/>
</dbReference>
<accession>A0AAU2GTE7</accession>
<evidence type="ECO:0000256" key="8">
    <source>
        <dbReference type="ARBA" id="ARBA00023012"/>
    </source>
</evidence>
<feature type="transmembrane region" description="Helical" evidence="9">
    <location>
        <begin position="67"/>
        <end position="91"/>
    </location>
</feature>
<dbReference type="Gene3D" id="1.20.5.1930">
    <property type="match status" value="1"/>
</dbReference>
<evidence type="ECO:0000256" key="9">
    <source>
        <dbReference type="SAM" id="Phobius"/>
    </source>
</evidence>
<evidence type="ECO:0000313" key="11">
    <source>
        <dbReference type="EMBL" id="WTU38318.1"/>
    </source>
</evidence>
<dbReference type="EMBL" id="CP108253">
    <property type="protein sequence ID" value="WTU38318.1"/>
    <property type="molecule type" value="Genomic_DNA"/>
</dbReference>
<comment type="catalytic activity">
    <reaction evidence="1">
        <text>ATP + protein L-histidine = ADP + protein N-phospho-L-histidine.</text>
        <dbReference type="EC" id="2.7.13.3"/>
    </reaction>
</comment>
<dbReference type="InterPro" id="IPR011712">
    <property type="entry name" value="Sig_transdc_His_kin_sub3_dim/P"/>
</dbReference>
<feature type="transmembrane region" description="Helical" evidence="9">
    <location>
        <begin position="129"/>
        <end position="148"/>
    </location>
</feature>
<keyword evidence="8" id="KW-0902">Two-component regulatory system</keyword>
<evidence type="ECO:0000256" key="4">
    <source>
        <dbReference type="ARBA" id="ARBA00022679"/>
    </source>
</evidence>
<evidence type="ECO:0000259" key="10">
    <source>
        <dbReference type="Pfam" id="PF07730"/>
    </source>
</evidence>
<sequence length="396" mass="43549">MRTGDTSWRPTRVDIGVSLAAAVYEVRDLLLRGAQDWTFPSNPWFNYAVWLAMSVLLLFRRRWPLPIAVVAIAADVVSFYPAAEAVALYTVGTKIRSYLWQVGILAACGAVHFWVYISGDHGPSILSQLAAHFFIFTATPLLLGLYVATRQRLRKSLEEQRNYINRERILMAEKVRAEERQRITREMHDVVAHRVSHIVMHAGAIEVAALHSRKEEHDRQWMAREAAQIRVAGREALRELRELLLVLKPSDGQAAPLGPQPNLSDLPALIERSRAVGLPVVLENGVHTTLTSSAQHGLYRIVQEALTNVLKHAPGAATHILLAEHGDTLELRVRNAAAPPTTGTASLPGSGKGLAGLRERVSFLNGTLEDGPCADGGFQVRAVIPIAANRLLKGTT</sequence>
<evidence type="ECO:0000256" key="3">
    <source>
        <dbReference type="ARBA" id="ARBA00022553"/>
    </source>
</evidence>
<keyword evidence="3" id="KW-0597">Phosphoprotein</keyword>
<dbReference type="Pfam" id="PF07730">
    <property type="entry name" value="HisKA_3"/>
    <property type="match status" value="1"/>
</dbReference>
<keyword evidence="9" id="KW-1133">Transmembrane helix</keyword>
<evidence type="ECO:0000256" key="1">
    <source>
        <dbReference type="ARBA" id="ARBA00000085"/>
    </source>
</evidence>
<keyword evidence="9" id="KW-0812">Transmembrane</keyword>
<dbReference type="AlphaFoldDB" id="A0AAU2GTE7"/>
<keyword evidence="6 11" id="KW-0418">Kinase</keyword>
<gene>
    <name evidence="11" type="ORF">OHV25_01465</name>
</gene>
<dbReference type="GO" id="GO:0005524">
    <property type="term" value="F:ATP binding"/>
    <property type="evidence" value="ECO:0007669"/>
    <property type="project" value="UniProtKB-KW"/>
</dbReference>
<feature type="transmembrane region" description="Helical" evidence="9">
    <location>
        <begin position="98"/>
        <end position="117"/>
    </location>
</feature>
<proteinExistence type="predicted"/>
<dbReference type="EC" id="2.7.13.3" evidence="2"/>
<reference evidence="11" key="1">
    <citation type="submission" date="2022-10" db="EMBL/GenBank/DDBJ databases">
        <title>The complete genomes of actinobacterial strains from the NBC collection.</title>
        <authorList>
            <person name="Joergensen T.S."/>
            <person name="Alvarez Arevalo M."/>
            <person name="Sterndorff E.B."/>
            <person name="Faurdal D."/>
            <person name="Vuksanovic O."/>
            <person name="Mourched A.-S."/>
            <person name="Charusanti P."/>
            <person name="Shaw S."/>
            <person name="Blin K."/>
            <person name="Weber T."/>
        </authorList>
    </citation>
    <scope>NUCLEOTIDE SEQUENCE</scope>
    <source>
        <strain evidence="11">NBC_00060</strain>
    </source>
</reference>
<dbReference type="GO" id="GO:0000155">
    <property type="term" value="F:phosphorelay sensor kinase activity"/>
    <property type="evidence" value="ECO:0007669"/>
    <property type="project" value="InterPro"/>
</dbReference>
<keyword evidence="7" id="KW-0067">ATP-binding</keyword>